<dbReference type="CDD" id="cd01804">
    <property type="entry name" value="Ubl_midnolin"/>
    <property type="match status" value="1"/>
</dbReference>
<feature type="region of interest" description="Disordered" evidence="3">
    <location>
        <begin position="329"/>
        <end position="384"/>
    </location>
</feature>
<reference evidence="5 6" key="1">
    <citation type="submission" date="2019-08" db="EMBL/GenBank/DDBJ databases">
        <authorList>
            <person name="Alioto T."/>
            <person name="Alioto T."/>
            <person name="Gomez Garrido J."/>
        </authorList>
    </citation>
    <scope>NUCLEOTIDE SEQUENCE [LARGE SCALE GENOMIC DNA]</scope>
</reference>
<dbReference type="AlphaFoldDB" id="A0A5E4M1G0"/>
<dbReference type="InterPro" id="IPR000626">
    <property type="entry name" value="Ubiquitin-like_dom"/>
</dbReference>
<evidence type="ECO:0000256" key="1">
    <source>
        <dbReference type="ARBA" id="ARBA00004123"/>
    </source>
</evidence>
<gene>
    <name evidence="5" type="ORF">CINCED_3A008939</name>
</gene>
<dbReference type="PANTHER" id="PTHR23010">
    <property type="entry name" value="MIDNOLIN"/>
    <property type="match status" value="1"/>
</dbReference>
<dbReference type="EMBL" id="CABPRJ010000004">
    <property type="protein sequence ID" value="VVC24620.1"/>
    <property type="molecule type" value="Genomic_DNA"/>
</dbReference>
<dbReference type="InterPro" id="IPR029071">
    <property type="entry name" value="Ubiquitin-like_domsf"/>
</dbReference>
<accession>A0A5E4M1G0</accession>
<dbReference type="PROSITE" id="PS50053">
    <property type="entry name" value="UBIQUITIN_2"/>
    <property type="match status" value="1"/>
</dbReference>
<keyword evidence="2" id="KW-0539">Nucleus</keyword>
<feature type="compositionally biased region" description="Low complexity" evidence="3">
    <location>
        <begin position="375"/>
        <end position="384"/>
    </location>
</feature>
<evidence type="ECO:0000259" key="4">
    <source>
        <dbReference type="PROSITE" id="PS50053"/>
    </source>
</evidence>
<feature type="region of interest" description="Disordered" evidence="3">
    <location>
        <begin position="534"/>
        <end position="617"/>
    </location>
</feature>
<comment type="subcellular location">
    <subcellularLocation>
        <location evidence="1">Nucleus</location>
    </subcellularLocation>
</comment>
<feature type="compositionally biased region" description="Pro residues" evidence="3">
    <location>
        <begin position="602"/>
        <end position="611"/>
    </location>
</feature>
<feature type="compositionally biased region" description="Polar residues" evidence="3">
    <location>
        <begin position="534"/>
        <end position="544"/>
    </location>
</feature>
<dbReference type="OrthoDB" id="1916003at2759"/>
<dbReference type="InterPro" id="IPR039336">
    <property type="entry name" value="Midnolin"/>
</dbReference>
<sequence length="617" mass="64030">MEGSSSSNNSDAGEPKSGCGCSGAAVNNNNDATAAAATAAAAVAAAAAKRAAGEANIIARAIAAEKRLYQESMKVKHEDQQQQQQPTDDHQTTAAAVSGSSSSSLAGGSSAANINLGPGAAAAFAAFEASEITITVSPTTGGQFDLSVFKTDSVESLKKVISKRLRVPKERICLLYREKQLRDGSLDDNQLMQGSRLTLLPSVETGLLVQRPEQSVMQALESLNDSQVNDFLSGKAPLNLTMRLGDHMMLIQLQLSTVSSSGSSKRLQTAASTVASTGTAASALSASTVAPEPPPQATATAATACSAGNIIGTPRLIPGVDAYPITRVRNVSDDSDDNSMDTTEDAPPERSMTPPTPAPAPVEQAAPAATPPAPATASCSCDASTSTASTTTAAAAGDKPQLDTRALAEASRNLTQTLKQLSSEVLTTKSGSKEMHIGFKRRPGAIIESMQHHGKGVYSGTFSGTLNPALQDRFGRPKRDISTIIHILNDLLCATPQYRAAARSGTPAVCTATTLPPTTSAAQAAAPFTTANGVSAQTSANSDNTESETKENAATRGKMERLRLIMEEKRERRRASRSVPYDKSKSGTQWSAKSETQSVAPQDPPADPTLPPEQVVV</sequence>
<evidence type="ECO:0000313" key="6">
    <source>
        <dbReference type="Proteomes" id="UP000325440"/>
    </source>
</evidence>
<dbReference type="PANTHER" id="PTHR23010:SF1">
    <property type="entry name" value="MIDNOLIN"/>
    <property type="match status" value="1"/>
</dbReference>
<feature type="compositionally biased region" description="Polar residues" evidence="3">
    <location>
        <begin position="1"/>
        <end position="11"/>
    </location>
</feature>
<proteinExistence type="predicted"/>
<protein>
    <submittedName>
        <fullName evidence="5">Ubiquitin-related domain,Ubiquitin domain</fullName>
    </submittedName>
</protein>
<dbReference type="Pfam" id="PF00240">
    <property type="entry name" value="ubiquitin"/>
    <property type="match status" value="1"/>
</dbReference>
<evidence type="ECO:0000313" key="5">
    <source>
        <dbReference type="EMBL" id="VVC24620.1"/>
    </source>
</evidence>
<feature type="domain" description="Ubiquitin-like" evidence="4">
    <location>
        <begin position="132"/>
        <end position="206"/>
    </location>
</feature>
<dbReference type="Proteomes" id="UP000325440">
    <property type="component" value="Unassembled WGS sequence"/>
</dbReference>
<feature type="compositionally biased region" description="Basic and acidic residues" evidence="3">
    <location>
        <begin position="547"/>
        <end position="570"/>
    </location>
</feature>
<dbReference type="Gene3D" id="3.10.20.90">
    <property type="entry name" value="Phosphatidylinositol 3-kinase Catalytic Subunit, Chain A, domain 1"/>
    <property type="match status" value="1"/>
</dbReference>
<feature type="compositionally biased region" description="Polar residues" evidence="3">
    <location>
        <begin position="586"/>
        <end position="599"/>
    </location>
</feature>
<evidence type="ECO:0000256" key="3">
    <source>
        <dbReference type="SAM" id="MobiDB-lite"/>
    </source>
</evidence>
<evidence type="ECO:0000256" key="2">
    <source>
        <dbReference type="ARBA" id="ARBA00023242"/>
    </source>
</evidence>
<organism evidence="5 6">
    <name type="scientific">Cinara cedri</name>
    <dbReference type="NCBI Taxonomy" id="506608"/>
    <lineage>
        <taxon>Eukaryota</taxon>
        <taxon>Metazoa</taxon>
        <taxon>Ecdysozoa</taxon>
        <taxon>Arthropoda</taxon>
        <taxon>Hexapoda</taxon>
        <taxon>Insecta</taxon>
        <taxon>Pterygota</taxon>
        <taxon>Neoptera</taxon>
        <taxon>Paraneoptera</taxon>
        <taxon>Hemiptera</taxon>
        <taxon>Sternorrhyncha</taxon>
        <taxon>Aphidomorpha</taxon>
        <taxon>Aphidoidea</taxon>
        <taxon>Aphididae</taxon>
        <taxon>Lachninae</taxon>
        <taxon>Cinara</taxon>
    </lineage>
</organism>
<name>A0A5E4M1G0_9HEMI</name>
<dbReference type="GO" id="GO:0005634">
    <property type="term" value="C:nucleus"/>
    <property type="evidence" value="ECO:0007669"/>
    <property type="project" value="UniProtKB-SubCell"/>
</dbReference>
<dbReference type="SMART" id="SM00213">
    <property type="entry name" value="UBQ"/>
    <property type="match status" value="1"/>
</dbReference>
<dbReference type="SUPFAM" id="SSF54236">
    <property type="entry name" value="Ubiquitin-like"/>
    <property type="match status" value="1"/>
</dbReference>
<feature type="compositionally biased region" description="Acidic residues" evidence="3">
    <location>
        <begin position="333"/>
        <end position="346"/>
    </location>
</feature>
<feature type="region of interest" description="Disordered" evidence="3">
    <location>
        <begin position="1"/>
        <end position="25"/>
    </location>
</feature>
<feature type="region of interest" description="Disordered" evidence="3">
    <location>
        <begin position="73"/>
        <end position="102"/>
    </location>
</feature>
<feature type="compositionally biased region" description="Low complexity" evidence="3">
    <location>
        <begin position="81"/>
        <end position="102"/>
    </location>
</feature>
<keyword evidence="6" id="KW-1185">Reference proteome</keyword>